<evidence type="ECO:0000256" key="1">
    <source>
        <dbReference type="SAM" id="Phobius"/>
    </source>
</evidence>
<keyword evidence="1" id="KW-1133">Transmembrane helix</keyword>
<comment type="caution">
    <text evidence="2">The sequence shown here is derived from an EMBL/GenBank/DDBJ whole genome shotgun (WGS) entry which is preliminary data.</text>
</comment>
<sequence length="209" mass="22472">MAEVDMKKSQGGTVDRGLYLLFTFAVVGLGWIIAAVNTGISYVALGTDLIPIITGLIGCGVFALVLRFLHCAWWLAFLSFLPAVFVLVGSVQYAPESTLDERGVRETVRISADSGSAHRFTLTGRSGELKQTLDYDGDHPQWKVGDQVDVISDPKGVVPLEAASDVDPDGQFAALVTGVAGWTGIALLAGRRGFVRRRAGRRPAFEDFD</sequence>
<evidence type="ECO:0000313" key="3">
    <source>
        <dbReference type="Proteomes" id="UP001142374"/>
    </source>
</evidence>
<feature type="transmembrane region" description="Helical" evidence="1">
    <location>
        <begin position="20"/>
        <end position="43"/>
    </location>
</feature>
<evidence type="ECO:0000313" key="2">
    <source>
        <dbReference type="EMBL" id="MCQ8771090.1"/>
    </source>
</evidence>
<gene>
    <name evidence="2" type="ORF">NQU55_15135</name>
</gene>
<reference evidence="2" key="1">
    <citation type="submission" date="2022-06" db="EMBL/GenBank/DDBJ databases">
        <title>WGS of actinobacteria.</title>
        <authorList>
            <person name="Thawai C."/>
        </authorList>
    </citation>
    <scope>NUCLEOTIDE SEQUENCE</scope>
    <source>
        <strain evidence="2">AA8</strain>
    </source>
</reference>
<dbReference type="RefSeq" id="WP_256790688.1">
    <property type="nucleotide sequence ID" value="NZ_JAATER010000243.1"/>
</dbReference>
<protein>
    <submittedName>
        <fullName evidence="2">Uncharacterized protein</fullName>
    </submittedName>
</protein>
<keyword evidence="3" id="KW-1185">Reference proteome</keyword>
<proteinExistence type="predicted"/>
<accession>A0A9X2RPG8</accession>
<dbReference type="Proteomes" id="UP001142374">
    <property type="component" value="Unassembled WGS sequence"/>
</dbReference>
<feature type="transmembrane region" description="Helical" evidence="1">
    <location>
        <begin position="73"/>
        <end position="94"/>
    </location>
</feature>
<name>A0A9X2RPG8_9ACTN</name>
<feature type="transmembrane region" description="Helical" evidence="1">
    <location>
        <begin position="49"/>
        <end position="66"/>
    </location>
</feature>
<dbReference type="EMBL" id="JANIID010000011">
    <property type="protein sequence ID" value="MCQ8771090.1"/>
    <property type="molecule type" value="Genomic_DNA"/>
</dbReference>
<organism evidence="2 3">
    <name type="scientific">Streptomyces telluris</name>
    <dbReference type="NCBI Taxonomy" id="2720021"/>
    <lineage>
        <taxon>Bacteria</taxon>
        <taxon>Bacillati</taxon>
        <taxon>Actinomycetota</taxon>
        <taxon>Actinomycetes</taxon>
        <taxon>Kitasatosporales</taxon>
        <taxon>Streptomycetaceae</taxon>
        <taxon>Streptomyces</taxon>
    </lineage>
</organism>
<dbReference type="AlphaFoldDB" id="A0A9X2RPG8"/>
<keyword evidence="1" id="KW-0472">Membrane</keyword>
<feature type="transmembrane region" description="Helical" evidence="1">
    <location>
        <begin position="172"/>
        <end position="190"/>
    </location>
</feature>
<keyword evidence="1" id="KW-0812">Transmembrane</keyword>